<dbReference type="InterPro" id="IPR012677">
    <property type="entry name" value="Nucleotide-bd_a/b_plait_sf"/>
</dbReference>
<name>A0A0C3QJH9_9AGAM</name>
<feature type="compositionally biased region" description="Basic residues" evidence="3">
    <location>
        <begin position="540"/>
        <end position="553"/>
    </location>
</feature>
<keyword evidence="6" id="KW-1185">Reference proteome</keyword>
<dbReference type="AlphaFoldDB" id="A0A0C3QJH9"/>
<dbReference type="Proteomes" id="UP000054248">
    <property type="component" value="Unassembled WGS sequence"/>
</dbReference>
<sequence>MAARQPPQEKRIIISGLTPAITAEDIRLRFSPFGTVKAVDGVGLLDGKGVCLVAPRSQFLHSPQLGIAGDPRKFAFVTVELSEKELSSCMSRLNGTKWKGAKLRIGEARPDFRANGLDLLEDDRKAPIGPLEKGGKYPQSNAIKGRHATDMSLTTLENMDRRKHWKRTPLGQIVRPVQMRPDRPIPLLPPTAHLAPKPTPARAKSSKVLKRAKLTVIDPTRYGSTHLTASAGIFGAEIPVGLDGNNLELMTVGDEEEPVIGNDTDEIDDTTPESEESSPKSGSELDVTQIAFRRNNPPDIVKSGHLQALSPIVHDEESPFVQEEKKRDLDILASVLGTQDTLAWEPDSDLEQLAWENSDKRREELEVETDADDSNSEADVVQTEHAFWNLGFDPVKAAPLKEMFAPRPDESGFSLFDNIADLNIELEEPDVEFDPQDVTWRGERGHPETFHHHREIVPEIVPDPATPFFFPLPRDERGSIDPSFRPPPSRNSSNHAFRDVFDRGTANSADPGGFWRAETEDEIRKYWDETKGELTQEYKMRHRDAQRRLKPSKVARANLDPSC</sequence>
<feature type="region of interest" description="Disordered" evidence="3">
    <location>
        <begin position="256"/>
        <end position="285"/>
    </location>
</feature>
<gene>
    <name evidence="5" type="ORF">M407DRAFT_23453</name>
</gene>
<dbReference type="PANTHER" id="PTHR48029">
    <property type="entry name" value="NUCLEOLAR PROTEIN 8"/>
    <property type="match status" value="1"/>
</dbReference>
<dbReference type="Gene3D" id="3.30.70.330">
    <property type="match status" value="1"/>
</dbReference>
<accession>A0A0C3QJH9</accession>
<reference evidence="5 6" key="1">
    <citation type="submission" date="2014-04" db="EMBL/GenBank/DDBJ databases">
        <authorList>
            <consortium name="DOE Joint Genome Institute"/>
            <person name="Kuo A."/>
            <person name="Girlanda M."/>
            <person name="Perotto S."/>
            <person name="Kohler A."/>
            <person name="Nagy L.G."/>
            <person name="Floudas D."/>
            <person name="Copeland A."/>
            <person name="Barry K.W."/>
            <person name="Cichocki N."/>
            <person name="Veneault-Fourrey C."/>
            <person name="LaButti K."/>
            <person name="Lindquist E.A."/>
            <person name="Lipzen A."/>
            <person name="Lundell T."/>
            <person name="Morin E."/>
            <person name="Murat C."/>
            <person name="Sun H."/>
            <person name="Tunlid A."/>
            <person name="Henrissat B."/>
            <person name="Grigoriev I.V."/>
            <person name="Hibbett D.S."/>
            <person name="Martin F."/>
            <person name="Nordberg H.P."/>
            <person name="Cantor M.N."/>
            <person name="Hua S.X."/>
        </authorList>
    </citation>
    <scope>NUCLEOTIDE SEQUENCE [LARGE SCALE GENOMIC DNA]</scope>
    <source>
        <strain evidence="5 6">MUT 4182</strain>
    </source>
</reference>
<evidence type="ECO:0000313" key="5">
    <source>
        <dbReference type="EMBL" id="KIO27271.1"/>
    </source>
</evidence>
<dbReference type="SUPFAM" id="SSF54928">
    <property type="entry name" value="RNA-binding domain, RBD"/>
    <property type="match status" value="1"/>
</dbReference>
<evidence type="ECO:0000256" key="2">
    <source>
        <dbReference type="PROSITE-ProRule" id="PRU00176"/>
    </source>
</evidence>
<feature type="region of interest" description="Disordered" evidence="3">
    <location>
        <begin position="538"/>
        <end position="563"/>
    </location>
</feature>
<dbReference type="EMBL" id="KN823011">
    <property type="protein sequence ID" value="KIO27271.1"/>
    <property type="molecule type" value="Genomic_DNA"/>
</dbReference>
<dbReference type="InterPro" id="IPR000504">
    <property type="entry name" value="RRM_dom"/>
</dbReference>
<feature type="domain" description="RRM" evidence="4">
    <location>
        <begin position="10"/>
        <end position="110"/>
    </location>
</feature>
<dbReference type="PROSITE" id="PS50102">
    <property type="entry name" value="RRM"/>
    <property type="match status" value="1"/>
</dbReference>
<protein>
    <recommendedName>
        <fullName evidence="4">RRM domain-containing protein</fullName>
    </recommendedName>
</protein>
<dbReference type="InterPro" id="IPR035979">
    <property type="entry name" value="RBD_domain_sf"/>
</dbReference>
<dbReference type="OrthoDB" id="21643at2759"/>
<organism evidence="5 6">
    <name type="scientific">Tulasnella calospora MUT 4182</name>
    <dbReference type="NCBI Taxonomy" id="1051891"/>
    <lineage>
        <taxon>Eukaryota</taxon>
        <taxon>Fungi</taxon>
        <taxon>Dikarya</taxon>
        <taxon>Basidiomycota</taxon>
        <taxon>Agaricomycotina</taxon>
        <taxon>Agaricomycetes</taxon>
        <taxon>Cantharellales</taxon>
        <taxon>Tulasnellaceae</taxon>
        <taxon>Tulasnella</taxon>
    </lineage>
</organism>
<keyword evidence="1 2" id="KW-0694">RNA-binding</keyword>
<dbReference type="PANTHER" id="PTHR48029:SF1">
    <property type="entry name" value="NUCLEOLAR PROTEIN 8"/>
    <property type="match status" value="1"/>
</dbReference>
<feature type="compositionally biased region" description="Acidic residues" evidence="3">
    <location>
        <begin position="256"/>
        <end position="276"/>
    </location>
</feature>
<proteinExistence type="predicted"/>
<evidence type="ECO:0000259" key="4">
    <source>
        <dbReference type="PROSITE" id="PS50102"/>
    </source>
</evidence>
<dbReference type="HOGENOM" id="CLU_037780_0_0_1"/>
<evidence type="ECO:0000313" key="6">
    <source>
        <dbReference type="Proteomes" id="UP000054248"/>
    </source>
</evidence>
<evidence type="ECO:0000256" key="1">
    <source>
        <dbReference type="ARBA" id="ARBA00022884"/>
    </source>
</evidence>
<feature type="region of interest" description="Disordered" evidence="3">
    <location>
        <begin position="476"/>
        <end position="515"/>
    </location>
</feature>
<evidence type="ECO:0000256" key="3">
    <source>
        <dbReference type="SAM" id="MobiDB-lite"/>
    </source>
</evidence>
<dbReference type="STRING" id="1051891.A0A0C3QJH9"/>
<reference evidence="6" key="2">
    <citation type="submission" date="2015-01" db="EMBL/GenBank/DDBJ databases">
        <title>Evolutionary Origins and Diversification of the Mycorrhizal Mutualists.</title>
        <authorList>
            <consortium name="DOE Joint Genome Institute"/>
            <consortium name="Mycorrhizal Genomics Consortium"/>
            <person name="Kohler A."/>
            <person name="Kuo A."/>
            <person name="Nagy L.G."/>
            <person name="Floudas D."/>
            <person name="Copeland A."/>
            <person name="Barry K.W."/>
            <person name="Cichocki N."/>
            <person name="Veneault-Fourrey C."/>
            <person name="LaButti K."/>
            <person name="Lindquist E.A."/>
            <person name="Lipzen A."/>
            <person name="Lundell T."/>
            <person name="Morin E."/>
            <person name="Murat C."/>
            <person name="Riley R."/>
            <person name="Ohm R."/>
            <person name="Sun H."/>
            <person name="Tunlid A."/>
            <person name="Henrissat B."/>
            <person name="Grigoriev I.V."/>
            <person name="Hibbett D.S."/>
            <person name="Martin F."/>
        </authorList>
    </citation>
    <scope>NUCLEOTIDE SEQUENCE [LARGE SCALE GENOMIC DNA]</scope>
    <source>
        <strain evidence="6">MUT 4182</strain>
    </source>
</reference>
<dbReference type="GO" id="GO:0003723">
    <property type="term" value="F:RNA binding"/>
    <property type="evidence" value="ECO:0007669"/>
    <property type="project" value="UniProtKB-UniRule"/>
</dbReference>